<sequence>MKTIIAFFFFGIVTCRHVGKPPHVVTTCEVKTPKAGFQSSKFFTGTWYVTQAMHVTTSVCHKFDTSINGGSITVNADGFYEMGSKRDFYNVPCTGTDVTKNGKFTLTCQPRRKSGSSSNNNIIVTVEVTVLDTDNSKYAVVYRCATSGSVKTDNYLVLQRKEDEVISNLDTILKNTGLVSSQLISRKNSNNVCRPAA</sequence>
<dbReference type="CDD" id="cd19423">
    <property type="entry name" value="lipocalin_LTBP1-like"/>
    <property type="match status" value="1"/>
</dbReference>
<dbReference type="GO" id="GO:0090729">
    <property type="term" value="F:toxin activity"/>
    <property type="evidence" value="ECO:0007669"/>
    <property type="project" value="UniProtKB-KW"/>
</dbReference>
<evidence type="ECO:0000256" key="5">
    <source>
        <dbReference type="ARBA" id="ARBA00023240"/>
    </source>
</evidence>
<evidence type="ECO:0000256" key="4">
    <source>
        <dbReference type="ARBA" id="ARBA00022729"/>
    </source>
</evidence>
<feature type="signal peptide" evidence="7">
    <location>
        <begin position="1"/>
        <end position="15"/>
    </location>
</feature>
<evidence type="ECO:0000256" key="3">
    <source>
        <dbReference type="ARBA" id="ARBA00022656"/>
    </source>
</evidence>
<dbReference type="AlphaFoldDB" id="A6YPR5"/>
<dbReference type="GO" id="GO:0030682">
    <property type="term" value="P:symbiont-mediated perturbation of host defenses"/>
    <property type="evidence" value="ECO:0007669"/>
    <property type="project" value="InterPro"/>
</dbReference>
<reference evidence="8" key="2">
    <citation type="journal article" date="2008" name="Insect Biochem. Mol. Biol.">
        <title>An insight into the sialome of the blood-sucking bug Triatoma infestans, a vector of Chagas' disease.</title>
        <authorList>
            <person name="Assumpcao T.C."/>
            <person name="Francischetti I.M."/>
            <person name="Andersen J.F."/>
            <person name="Schwarz A."/>
            <person name="Santana J.M."/>
            <person name="Ribeiro J.M."/>
        </authorList>
    </citation>
    <scope>NUCLEOTIDE SEQUENCE</scope>
    <source>
        <tissue evidence="8">Salivary gland</tissue>
    </source>
</reference>
<keyword evidence="5" id="KW-1199">Hemostasis impairing toxin</keyword>
<dbReference type="EMBL" id="EF639076">
    <property type="protein sequence ID" value="ABR27961.1"/>
    <property type="molecule type" value="mRNA"/>
</dbReference>
<comment type="similarity">
    <text evidence="6">Belongs to the calycin superfamily. Triabin family.</text>
</comment>
<dbReference type="InterPro" id="IPR005657">
    <property type="entry name" value="Triabi/Procalin"/>
</dbReference>
<dbReference type="InterPro" id="IPR012674">
    <property type="entry name" value="Calycin"/>
</dbReference>
<dbReference type="SUPFAM" id="SSF50814">
    <property type="entry name" value="Lipocalins"/>
    <property type="match status" value="1"/>
</dbReference>
<organism evidence="8">
    <name type="scientific">Triatoma infestans</name>
    <name type="common">Assassin bug</name>
    <dbReference type="NCBI Taxonomy" id="30076"/>
    <lineage>
        <taxon>Eukaryota</taxon>
        <taxon>Metazoa</taxon>
        <taxon>Ecdysozoa</taxon>
        <taxon>Arthropoda</taxon>
        <taxon>Hexapoda</taxon>
        <taxon>Insecta</taxon>
        <taxon>Pterygota</taxon>
        <taxon>Neoptera</taxon>
        <taxon>Paraneoptera</taxon>
        <taxon>Hemiptera</taxon>
        <taxon>Heteroptera</taxon>
        <taxon>Panheteroptera</taxon>
        <taxon>Cimicomorpha</taxon>
        <taxon>Reduviidae</taxon>
        <taxon>Triatominae</taxon>
        <taxon>Triatoma</taxon>
    </lineage>
</organism>
<proteinExistence type="evidence at transcript level"/>
<dbReference type="Gene3D" id="2.40.128.20">
    <property type="match status" value="1"/>
</dbReference>
<comment type="subcellular location">
    <subcellularLocation>
        <location evidence="1">Secreted</location>
    </subcellularLocation>
</comment>
<keyword evidence="4 7" id="KW-0732">Signal</keyword>
<evidence type="ECO:0000313" key="8">
    <source>
        <dbReference type="EMBL" id="ABR27961.1"/>
    </source>
</evidence>
<dbReference type="Pfam" id="PF03973">
    <property type="entry name" value="Triabin"/>
    <property type="match status" value="1"/>
</dbReference>
<dbReference type="GO" id="GO:0005576">
    <property type="term" value="C:extracellular region"/>
    <property type="evidence" value="ECO:0007669"/>
    <property type="project" value="UniProtKB-SubCell"/>
</dbReference>
<accession>A6YPR5</accession>
<evidence type="ECO:0000256" key="1">
    <source>
        <dbReference type="ARBA" id="ARBA00004613"/>
    </source>
</evidence>
<name>A6YPR5_TRIIF</name>
<keyword evidence="3" id="KW-0800">Toxin</keyword>
<reference evidence="8" key="1">
    <citation type="submission" date="2007-05" db="EMBL/GenBank/DDBJ databases">
        <authorList>
            <person name="Douchkov D."/>
            <person name="Schweizer P."/>
        </authorList>
    </citation>
    <scope>NUCLEOTIDE SEQUENCE</scope>
    <source>
        <tissue evidence="8">Salivary gland</tissue>
    </source>
</reference>
<protein>
    <submittedName>
        <fullName evidence="8">Lipocalin-like Tin66</fullName>
    </submittedName>
</protein>
<evidence type="ECO:0000256" key="7">
    <source>
        <dbReference type="SAM" id="SignalP"/>
    </source>
</evidence>
<keyword evidence="2" id="KW-0964">Secreted</keyword>
<evidence type="ECO:0000256" key="2">
    <source>
        <dbReference type="ARBA" id="ARBA00022525"/>
    </source>
</evidence>
<evidence type="ECO:0000256" key="6">
    <source>
        <dbReference type="ARBA" id="ARBA00034121"/>
    </source>
</evidence>
<feature type="chain" id="PRO_5013130357" evidence="7">
    <location>
        <begin position="16"/>
        <end position="197"/>
    </location>
</feature>